<evidence type="ECO:0000256" key="1">
    <source>
        <dbReference type="ARBA" id="ARBA00006823"/>
    </source>
</evidence>
<feature type="region of interest" description="Disordered" evidence="4">
    <location>
        <begin position="62"/>
        <end position="95"/>
    </location>
</feature>
<dbReference type="GO" id="GO:0061371">
    <property type="term" value="P:determination of heart left/right asymmetry"/>
    <property type="evidence" value="ECO:0007669"/>
    <property type="project" value="Ensembl"/>
</dbReference>
<dbReference type="GeneTree" id="ENSGT00940000156625"/>
<dbReference type="Gene3D" id="1.25.10.10">
    <property type="entry name" value="Leucine-rich Repeat Variant"/>
    <property type="match status" value="4"/>
</dbReference>
<reference evidence="5" key="2">
    <citation type="submission" date="2025-09" db="UniProtKB">
        <authorList>
            <consortium name="Ensembl"/>
        </authorList>
    </citation>
    <scope>IDENTIFICATION</scope>
</reference>
<dbReference type="InterPro" id="IPR016024">
    <property type="entry name" value="ARM-type_fold"/>
</dbReference>
<dbReference type="SMART" id="SM00185">
    <property type="entry name" value="ARM"/>
    <property type="match status" value="10"/>
</dbReference>
<keyword evidence="6" id="KW-1185">Reference proteome</keyword>
<dbReference type="STRING" id="30732.ENSOMEP00000034232"/>
<dbReference type="InterPro" id="IPR011989">
    <property type="entry name" value="ARM-like"/>
</dbReference>
<evidence type="ECO:0000313" key="6">
    <source>
        <dbReference type="Proteomes" id="UP000261560"/>
    </source>
</evidence>
<reference evidence="5" key="1">
    <citation type="submission" date="2025-08" db="UniProtKB">
        <authorList>
            <consortium name="Ensembl"/>
        </authorList>
    </citation>
    <scope>IDENTIFICATION</scope>
</reference>
<accession>A0A3B3DVR8</accession>
<dbReference type="InterPro" id="IPR000225">
    <property type="entry name" value="Armadillo"/>
</dbReference>
<name>A0A3B3DVR8_ORYME</name>
<feature type="region of interest" description="Disordered" evidence="4">
    <location>
        <begin position="385"/>
        <end position="410"/>
    </location>
</feature>
<comment type="similarity">
    <text evidence="1">Belongs to the proteasome subunit S5B/HSM3 family.</text>
</comment>
<dbReference type="GO" id="GO:0043248">
    <property type="term" value="P:proteasome assembly"/>
    <property type="evidence" value="ECO:0007669"/>
    <property type="project" value="InterPro"/>
</dbReference>
<proteinExistence type="inferred from homology"/>
<evidence type="ECO:0000256" key="2">
    <source>
        <dbReference type="ARBA" id="ARBA00014933"/>
    </source>
</evidence>
<dbReference type="PANTHER" id="PTHR46241:SF1">
    <property type="entry name" value="OUTER DYNEIN ARM-DOCKING COMPLEX SUBUNIT 2"/>
    <property type="match status" value="1"/>
</dbReference>
<evidence type="ECO:0000313" key="5">
    <source>
        <dbReference type="Ensembl" id="ENSOMEP00000034232.1"/>
    </source>
</evidence>
<organism evidence="5 6">
    <name type="scientific">Oryzias melastigma</name>
    <name type="common">Marine medaka</name>
    <dbReference type="NCBI Taxonomy" id="30732"/>
    <lineage>
        <taxon>Eukaryota</taxon>
        <taxon>Metazoa</taxon>
        <taxon>Chordata</taxon>
        <taxon>Craniata</taxon>
        <taxon>Vertebrata</taxon>
        <taxon>Euteleostomi</taxon>
        <taxon>Actinopterygii</taxon>
        <taxon>Neopterygii</taxon>
        <taxon>Teleostei</taxon>
        <taxon>Neoteleostei</taxon>
        <taxon>Acanthomorphata</taxon>
        <taxon>Ovalentaria</taxon>
        <taxon>Atherinomorphae</taxon>
        <taxon>Beloniformes</taxon>
        <taxon>Adrianichthyidae</taxon>
        <taxon>Oryziinae</taxon>
        <taxon>Oryzias</taxon>
    </lineage>
</organism>
<dbReference type="Proteomes" id="UP000261560">
    <property type="component" value="Unplaced"/>
</dbReference>
<dbReference type="PaxDb" id="30732-ENSOMEP00000034232"/>
<dbReference type="Pfam" id="PF00514">
    <property type="entry name" value="Arm"/>
    <property type="match status" value="1"/>
</dbReference>
<dbReference type="AlphaFoldDB" id="A0A3B3DVR8"/>
<feature type="region of interest" description="Disordered" evidence="4">
    <location>
        <begin position="337"/>
        <end position="371"/>
    </location>
</feature>
<evidence type="ECO:0000256" key="3">
    <source>
        <dbReference type="PROSITE-ProRule" id="PRU00259"/>
    </source>
</evidence>
<dbReference type="SUPFAM" id="SSF48371">
    <property type="entry name" value="ARM repeat"/>
    <property type="match status" value="2"/>
</dbReference>
<feature type="compositionally biased region" description="Basic and acidic residues" evidence="4">
    <location>
        <begin position="337"/>
        <end position="363"/>
    </location>
</feature>
<dbReference type="Pfam" id="PF10508">
    <property type="entry name" value="Proteasom_PSMB"/>
    <property type="match status" value="1"/>
</dbReference>
<dbReference type="Ensembl" id="ENSOMET00000028042.1">
    <property type="protein sequence ID" value="ENSOMEP00000034232.1"/>
    <property type="gene ID" value="ENSOMEG00000020718.1"/>
</dbReference>
<dbReference type="PROSITE" id="PS50176">
    <property type="entry name" value="ARM_REPEAT"/>
    <property type="match status" value="1"/>
</dbReference>
<protein>
    <recommendedName>
        <fullName evidence="2">26S proteasome non-ATPase regulatory subunit 5</fullName>
    </recommendedName>
</protein>
<dbReference type="InterPro" id="IPR019538">
    <property type="entry name" value="PSMD5"/>
</dbReference>
<evidence type="ECO:0000256" key="4">
    <source>
        <dbReference type="SAM" id="MobiDB-lite"/>
    </source>
</evidence>
<dbReference type="PANTHER" id="PTHR46241">
    <property type="entry name" value="ARMADILLO REPEAT-CONTAINING PROTEIN 4 ARMC4"/>
    <property type="match status" value="1"/>
</dbReference>
<sequence>MGVSLSKAAQWTTFSPDAGKLKFTPTNQALLKEILSFLERIVSQHPQEADCVFEAPLQWRTTSLAPDPKTDNDISVSTARSHEANSEGALSPPTAHSFSQLSRLIHAAEDKKLEEIQACLEENRNFLVKILGRRFASQLIGDDSDAESLKKDETSDVKSRLMVLLQNTDEQILRELLRDVSDAQYDPDLMKVEMDFLQFCSEGDDRLLKSVRYTSDFEYWNGCRAPPWRQAQGEICYVVIEPMDTERLSVTCCTAGVFLNGGGNPEEDDGCIRTSEIYPDLVTLMKRRSSYFALNLVKEVPYLPSAQRTQLSVSKLHDSRTLEPRWRDLLLSTGGGEEEKKLRRSSAEKKKRLESGTRSKTKPEVIVSSSPARLTSLTKKTSSKATVADFSSETSSKSEEEEEQPERRPKSDFYLSSEFLQIKKLVKYLKKSDQKVTLLVLCCMLDLDLTQESCNLVIRDEGGLKVLLNLLDTNEDECKMGALKILIRMSRCVPIQRSIEDMLGVRSFVNNLDSEVTKVKALAAETIANVANFPRSRRTVRQSGGIEKLIKLLDGFLKSQKKSDNSEDMEAARCGALALWSCSRSTRNKKAICKAGGIPLLGCLLTSSLESMLIPVVGTLQECASEESSRITIQSKDIIQNLVKNLRSDSTDLKIQCSMALFKCAEDKETRDLVRKYKGLKPLVELLNTNNKELLAAASGAIWKCSISSENVVIFQQDKVLESLSRLLTDQPEEVLINVAGALTEFLQIPANKAAIRKCDGIKPMIQLLLRTNQALLVNVTKAVGACATDKENRKIIDELDGISLLWALLQNPNPDVQSSAAWAICPCIDNSKDAMTTVLSFQGFGLILNLLTSTNKEVLVSTCAVIAKLAKYKNILTTLTEYGIVSLLTKLTNTKDDRLRHHLSDAICNCCQHANNVASFGEAGAVEPLVKYMKSEDVLVRQSATMALFQLSWDPNNNLTMLSKGAVKSINNCCRSGCPRTPKYFRGLKLSLLQREDPQRQRYRRATTELENCNLSLTVTSILKFCMLAHKIWFLK</sequence>
<feature type="repeat" description="ARM" evidence="3">
    <location>
        <begin position="925"/>
        <end position="967"/>
    </location>
</feature>